<sequence length="711" mass="76715">MRVLPHDPEKVVGDAQEREVCVCFGGGAWAALFHLGLVQYLQQNASSCTLERWAFCGESSGAVFALAMCVGVPFSHLQQLYDELVHEVRKHPLGIVARGTELTSALVDKVLAWVSEEELVRRLKGRFAVTFATLEWLGFAPYIASDFESREEVRQALRGSGNLPCLVAPWMAPRVGGRLAFDAGLHSFSRIPVLPCKRAVCCMCVSPLRSDSPGKFWGAQLPGAFAVDIQPEEHTPLWKMIATPGGSVEVDAMRQSGLRAARKFFSSEAWKRCTGTLAAMCGTDLMNEFFHPAPHQSIQEACHSNAQAHILPEPASVSASLDCCSVDLKSEEGNSLQPPACPRSADVASACEECTPPECTPPAALSEGLRPILASAHATESSSETAERPGDAQTCGIPGFDPSAGSAAAATGPSIDSMRDASDSCDLVPRSKRRVTFHRSVSDLHRKPKEPQQVLTGMPSSKTALGVVMLVSVTLTVAIRYLVQPESSRALLPDVWLPHSWDLPVAGWMESWGNGQQGWMNVEGLAASMHADEYTALTSTACDGGRQPVCDTGDTLAADAELRAVMSSNDLERLDEAIARLNGVASAALLSDCKRARDRLKEKARKLAEETKKAAEEVRKAAREAAKKSAQRNEAGTKKIDDLRRGDESRRTEEKRTVEEAARRATLRNQAHAIEADLTPSQVSAPAEGSHLVPDIEPIQLERSDITTAGN</sequence>
<dbReference type="GO" id="GO:0019433">
    <property type="term" value="P:triglyceride catabolic process"/>
    <property type="evidence" value="ECO:0007669"/>
    <property type="project" value="TreeGrafter"/>
</dbReference>
<dbReference type="InterPro" id="IPR016035">
    <property type="entry name" value="Acyl_Trfase/lysoPLipase"/>
</dbReference>
<feature type="compositionally biased region" description="Basic and acidic residues" evidence="3">
    <location>
        <begin position="635"/>
        <end position="663"/>
    </location>
</feature>
<dbReference type="InterPro" id="IPR002641">
    <property type="entry name" value="PNPLA_dom"/>
</dbReference>
<dbReference type="GO" id="GO:0055088">
    <property type="term" value="P:lipid homeostasis"/>
    <property type="evidence" value="ECO:0007669"/>
    <property type="project" value="TreeGrafter"/>
</dbReference>
<dbReference type="InterPro" id="IPR033562">
    <property type="entry name" value="PLPL"/>
</dbReference>
<dbReference type="PANTHER" id="PTHR12406:SF7">
    <property type="entry name" value="PATATIN-LIKE PHOSPHOLIPASE DOMAIN-CONTAINING PROTEIN 4"/>
    <property type="match status" value="1"/>
</dbReference>
<feature type="domain" description="PNPLA" evidence="4">
    <location>
        <begin position="22"/>
        <end position="197"/>
    </location>
</feature>
<organism evidence="5 6">
    <name type="scientific">Prymnesium parvum</name>
    <name type="common">Toxic golden alga</name>
    <dbReference type="NCBI Taxonomy" id="97485"/>
    <lineage>
        <taxon>Eukaryota</taxon>
        <taxon>Haptista</taxon>
        <taxon>Haptophyta</taxon>
        <taxon>Prymnesiophyceae</taxon>
        <taxon>Prymnesiales</taxon>
        <taxon>Prymnesiaceae</taxon>
        <taxon>Prymnesium</taxon>
    </lineage>
</organism>
<dbReference type="AlphaFoldDB" id="A0AB34IW42"/>
<evidence type="ECO:0000313" key="6">
    <source>
        <dbReference type="Proteomes" id="UP001515480"/>
    </source>
</evidence>
<proteinExistence type="predicted"/>
<dbReference type="SUPFAM" id="SSF52151">
    <property type="entry name" value="FabD/lysophospholipase-like"/>
    <property type="match status" value="1"/>
</dbReference>
<feature type="active site" description="Proton acceptor" evidence="2">
    <location>
        <position position="182"/>
    </location>
</feature>
<keyword evidence="1 2" id="KW-0443">Lipid metabolism</keyword>
<keyword evidence="2" id="KW-0378">Hydrolase</keyword>
<evidence type="ECO:0000256" key="2">
    <source>
        <dbReference type="PROSITE-ProRule" id="PRU01161"/>
    </source>
</evidence>
<evidence type="ECO:0000313" key="5">
    <source>
        <dbReference type="EMBL" id="KAL1508165.1"/>
    </source>
</evidence>
<feature type="compositionally biased region" description="Basic and acidic residues" evidence="3">
    <location>
        <begin position="618"/>
        <end position="627"/>
    </location>
</feature>
<gene>
    <name evidence="5" type="ORF">AB1Y20_004286</name>
</gene>
<reference evidence="5 6" key="1">
    <citation type="journal article" date="2024" name="Science">
        <title>Giant polyketide synthase enzymes in the biosynthesis of giant marine polyether toxins.</title>
        <authorList>
            <person name="Fallon T.R."/>
            <person name="Shende V.V."/>
            <person name="Wierzbicki I.H."/>
            <person name="Pendleton A.L."/>
            <person name="Watervoot N.F."/>
            <person name="Auber R.P."/>
            <person name="Gonzalez D.J."/>
            <person name="Wisecaver J.H."/>
            <person name="Moore B.S."/>
        </authorList>
    </citation>
    <scope>NUCLEOTIDE SEQUENCE [LARGE SCALE GENOMIC DNA]</scope>
    <source>
        <strain evidence="5 6">12B1</strain>
    </source>
</reference>
<dbReference type="GO" id="GO:0004806">
    <property type="term" value="F:triacylglycerol lipase activity"/>
    <property type="evidence" value="ECO:0007669"/>
    <property type="project" value="TreeGrafter"/>
</dbReference>
<feature type="region of interest" description="Disordered" evidence="3">
    <location>
        <begin position="618"/>
        <end position="711"/>
    </location>
</feature>
<evidence type="ECO:0000256" key="1">
    <source>
        <dbReference type="ARBA" id="ARBA00023098"/>
    </source>
</evidence>
<dbReference type="Proteomes" id="UP001515480">
    <property type="component" value="Unassembled WGS sequence"/>
</dbReference>
<name>A0AB34IW42_PRYPA</name>
<comment type="caution">
    <text evidence="5">The sequence shown here is derived from an EMBL/GenBank/DDBJ whole genome shotgun (WGS) entry which is preliminary data.</text>
</comment>
<dbReference type="Pfam" id="PF01734">
    <property type="entry name" value="Patatin"/>
    <property type="match status" value="1"/>
</dbReference>
<feature type="compositionally biased region" description="Low complexity" evidence="3">
    <location>
        <begin position="398"/>
        <end position="414"/>
    </location>
</feature>
<dbReference type="PANTHER" id="PTHR12406">
    <property type="entry name" value="CALCIUM-INDEPENDENT PHOSPHOLIPASE A2 IPLA2 -RELATED"/>
    <property type="match status" value="1"/>
</dbReference>
<dbReference type="GO" id="GO:0005811">
    <property type="term" value="C:lipid droplet"/>
    <property type="evidence" value="ECO:0007669"/>
    <property type="project" value="TreeGrafter"/>
</dbReference>
<dbReference type="GO" id="GO:0005737">
    <property type="term" value="C:cytoplasm"/>
    <property type="evidence" value="ECO:0007669"/>
    <property type="project" value="TreeGrafter"/>
</dbReference>
<comment type="caution">
    <text evidence="2">Lacks conserved residue(s) required for the propagation of feature annotation.</text>
</comment>
<feature type="active site" description="Nucleophile" evidence="2">
    <location>
        <position position="59"/>
    </location>
</feature>
<evidence type="ECO:0000259" key="4">
    <source>
        <dbReference type="PROSITE" id="PS51635"/>
    </source>
</evidence>
<dbReference type="EMBL" id="JBGBPQ010000016">
    <property type="protein sequence ID" value="KAL1508165.1"/>
    <property type="molecule type" value="Genomic_DNA"/>
</dbReference>
<dbReference type="PROSITE" id="PS51635">
    <property type="entry name" value="PNPLA"/>
    <property type="match status" value="1"/>
</dbReference>
<accession>A0AB34IW42</accession>
<keyword evidence="6" id="KW-1185">Reference proteome</keyword>
<keyword evidence="2" id="KW-0442">Lipid degradation</keyword>
<evidence type="ECO:0000256" key="3">
    <source>
        <dbReference type="SAM" id="MobiDB-lite"/>
    </source>
</evidence>
<feature type="region of interest" description="Disordered" evidence="3">
    <location>
        <begin position="375"/>
        <end position="425"/>
    </location>
</feature>
<dbReference type="GO" id="GO:0016020">
    <property type="term" value="C:membrane"/>
    <property type="evidence" value="ECO:0007669"/>
    <property type="project" value="TreeGrafter"/>
</dbReference>
<feature type="compositionally biased region" description="Low complexity" evidence="3">
    <location>
        <begin position="375"/>
        <end position="384"/>
    </location>
</feature>
<protein>
    <recommendedName>
        <fullName evidence="4">PNPLA domain-containing protein</fullName>
    </recommendedName>
</protein>
<feature type="short sequence motif" description="GXSXG" evidence="2">
    <location>
        <begin position="57"/>
        <end position="61"/>
    </location>
</feature>